<feature type="compositionally biased region" description="Basic and acidic residues" evidence="19">
    <location>
        <begin position="580"/>
        <end position="589"/>
    </location>
</feature>
<dbReference type="InterPro" id="IPR051634">
    <property type="entry name" value="Extended_Synaptotagmin"/>
</dbReference>
<keyword evidence="8" id="KW-0479">Metal-binding</keyword>
<proteinExistence type="inferred from homology"/>
<keyword evidence="10" id="KW-0256">Endoplasmic reticulum</keyword>
<keyword evidence="5" id="KW-1003">Cell membrane</keyword>
<evidence type="ECO:0000256" key="2">
    <source>
        <dbReference type="ARBA" id="ARBA00004477"/>
    </source>
</evidence>
<sequence length="828" mass="91771">MSGAGDRGPEAGAARAESPGAALSVDVAGLLAQLARSFALLLPVYALGYLGLSFSWVLLALGLLVWCRRSRGLKATRLCRALALLEDEERAVRLGVRACDLPAWVHFPDTERAEWLNKTVKHMWPFICQFIEKLFRETIEPAVRGANTHLSTFSFTKVDVGQQVKIVIQNFFFTSFVGNCEIDLEIKRYFCRAGVQSIQIHGTMRVILEPLIGDMPLVGALSIFFLRKPLIEINWTGLTNLLDIPGLNGLSDTIILDIISNYLVLPNRITVPLVSEVQIAQLRFPIPKGVLRIHFIEAQDLQGKDTYLKGLVKGKSDPYGIIRVENLSPKWNEVYEALVYEHPGQELEIELFDEDPDKDDFLGSLMIDLIEWFTLDEVPRGKLHLKLEWLTLMPNASNLDKVLTDIRADKDQANDGLSSSLLILYLDSARNLPVGNAMGAPLGARFPGSRSCSGKKINSNPNPLVQMSVGHKAQESKIRYKTNEPVWEENFTFFIHNPKRQDLEVEVKDEQHQCSLGHLKIPLSQLLTSNDMTMNQRFQLSNSGPNSTLKMKIALRILHLEKPERSPDHQHSAQVKRPSVSKEGREISVRSHASASPGSADGSTAPCTPVVGGSDKPGVEEGAQPVEASPQGPRDLGRSSSSLQTSATCSPSHISVKEPTPSIASDISLPIATQELRQRLRQLENGTTLGQSPLGQIQLTIRHSSQRNKLVVVVHSCRNLIAFSEDGSDPYVRMYLLPDKRRSGRRKTHVSKKTLNPVFDQSFDFSVSLPEVQRRTLDVAVKNSGGFLSKDKGLLGKVLVGLASEELAKGWTQWYDLTEDGTRPHVVT</sequence>
<keyword evidence="13" id="KW-0445">Lipid transport</keyword>
<dbReference type="GO" id="GO:0006897">
    <property type="term" value="P:endocytosis"/>
    <property type="evidence" value="ECO:0007669"/>
    <property type="project" value="UniProtKB-KW"/>
</dbReference>
<dbReference type="CDD" id="cd04030">
    <property type="entry name" value="C2C_KIAA1228"/>
    <property type="match status" value="1"/>
</dbReference>
<feature type="transmembrane region" description="Helical" evidence="20">
    <location>
        <begin position="206"/>
        <end position="226"/>
    </location>
</feature>
<dbReference type="GO" id="GO:0061817">
    <property type="term" value="P:endoplasmic reticulum-plasma membrane tethering"/>
    <property type="evidence" value="ECO:0007669"/>
    <property type="project" value="InterPro"/>
</dbReference>
<keyword evidence="12 20" id="KW-1133">Transmembrane helix</keyword>
<keyword evidence="4" id="KW-0813">Transport</keyword>
<evidence type="ECO:0000256" key="15">
    <source>
        <dbReference type="ARBA" id="ARBA00023136"/>
    </source>
</evidence>
<gene>
    <name evidence="22" type="primary">ESYT2</name>
</gene>
<keyword evidence="11" id="KW-0106">Calcium</keyword>
<dbReference type="GO" id="GO:0035091">
    <property type="term" value="F:phosphatidylinositol binding"/>
    <property type="evidence" value="ECO:0007669"/>
    <property type="project" value="TreeGrafter"/>
</dbReference>
<feature type="domain" description="C2" evidence="21">
    <location>
        <begin position="273"/>
        <end position="390"/>
    </location>
</feature>
<feature type="domain" description="C2" evidence="21">
    <location>
        <begin position="693"/>
        <end position="815"/>
    </location>
</feature>
<evidence type="ECO:0000256" key="20">
    <source>
        <dbReference type="SAM" id="Phobius"/>
    </source>
</evidence>
<dbReference type="GO" id="GO:0005789">
    <property type="term" value="C:endoplasmic reticulum membrane"/>
    <property type="evidence" value="ECO:0007669"/>
    <property type="project" value="UniProtKB-SubCell"/>
</dbReference>
<evidence type="ECO:0000256" key="13">
    <source>
        <dbReference type="ARBA" id="ARBA00023055"/>
    </source>
</evidence>
<feature type="domain" description="C2" evidence="21">
    <location>
        <begin position="398"/>
        <end position="542"/>
    </location>
</feature>
<evidence type="ECO:0000259" key="21">
    <source>
        <dbReference type="PROSITE" id="PS50004"/>
    </source>
</evidence>
<dbReference type="GO" id="GO:0005509">
    <property type="term" value="F:calcium ion binding"/>
    <property type="evidence" value="ECO:0007669"/>
    <property type="project" value="TreeGrafter"/>
</dbReference>
<keyword evidence="6" id="KW-0254">Endocytosis</keyword>
<evidence type="ECO:0000256" key="3">
    <source>
        <dbReference type="ARBA" id="ARBA00005867"/>
    </source>
</evidence>
<dbReference type="InterPro" id="IPR035892">
    <property type="entry name" value="C2_domain_sf"/>
</dbReference>
<dbReference type="Ensembl" id="ENSLCNT00005014501.1">
    <property type="protein sequence ID" value="ENSLCNP00005012945.1"/>
    <property type="gene ID" value="ENSLCNG00005008312.1"/>
</dbReference>
<feature type="compositionally biased region" description="Polar residues" evidence="19">
    <location>
        <begin position="591"/>
        <end position="606"/>
    </location>
</feature>
<evidence type="ECO:0000313" key="23">
    <source>
        <dbReference type="Proteomes" id="UP000472241"/>
    </source>
</evidence>
<evidence type="ECO:0000256" key="14">
    <source>
        <dbReference type="ARBA" id="ARBA00023121"/>
    </source>
</evidence>
<dbReference type="FunFam" id="2.60.40.150:FF:000025">
    <property type="entry name" value="Extended synaptotagmin 2"/>
    <property type="match status" value="1"/>
</dbReference>
<dbReference type="PANTHER" id="PTHR45761:SF2">
    <property type="entry name" value="EXTENDED SYNAPTOTAGMIN-2"/>
    <property type="match status" value="1"/>
</dbReference>
<dbReference type="FunFam" id="2.60.40.150:FF:000078">
    <property type="entry name" value="Extended synaptotagmin 2"/>
    <property type="match status" value="1"/>
</dbReference>
<evidence type="ECO:0000256" key="5">
    <source>
        <dbReference type="ARBA" id="ARBA00022475"/>
    </source>
</evidence>
<evidence type="ECO:0000256" key="18">
    <source>
        <dbReference type="ARBA" id="ARBA00069841"/>
    </source>
</evidence>
<feature type="region of interest" description="Disordered" evidence="19">
    <location>
        <begin position="562"/>
        <end position="668"/>
    </location>
</feature>
<dbReference type="GO" id="GO:0005886">
    <property type="term" value="C:plasma membrane"/>
    <property type="evidence" value="ECO:0007669"/>
    <property type="project" value="UniProtKB-SubCell"/>
</dbReference>
<protein>
    <recommendedName>
        <fullName evidence="18">Extended synaptotagmin-2</fullName>
    </recommendedName>
</protein>
<evidence type="ECO:0000256" key="7">
    <source>
        <dbReference type="ARBA" id="ARBA00022692"/>
    </source>
</evidence>
<comment type="function">
    <text evidence="16">Tethers the endoplasmic reticulum to the cell membrane and promotes the formation of appositions between the endoplasmic reticulum and the cell membrane. Binds glycerophospholipids in a barrel-like domain and may play a role in cellular lipid transport. Plays a role in FGF signaling via its role in the rapid internalization of FGFR1 that has been activated by FGF1 binding; this occurs most likely via the AP-2 complex. Promotes the localization of SACM1L at endoplasmic reticulum-plasma membrane contact sites (EPCS).</text>
</comment>
<evidence type="ECO:0000313" key="22">
    <source>
        <dbReference type="Ensembl" id="ENSLCNP00005012945.1"/>
    </source>
</evidence>
<reference evidence="22" key="2">
    <citation type="submission" date="2025-09" db="UniProtKB">
        <authorList>
            <consortium name="Ensembl"/>
        </authorList>
    </citation>
    <scope>IDENTIFICATION</scope>
</reference>
<keyword evidence="14" id="KW-0446">Lipid-binding</keyword>
<dbReference type="CDD" id="cd08391">
    <property type="entry name" value="C2A_C2C_Synaptotagmin_like"/>
    <property type="match status" value="1"/>
</dbReference>
<comment type="similarity">
    <text evidence="3">Belongs to the extended synaptotagmin family.</text>
</comment>
<dbReference type="InterPro" id="IPR037733">
    <property type="entry name" value="Ext_Synaptotagmin_C2A"/>
</dbReference>
<dbReference type="GO" id="GO:0006869">
    <property type="term" value="P:lipid transport"/>
    <property type="evidence" value="ECO:0007669"/>
    <property type="project" value="UniProtKB-KW"/>
</dbReference>
<dbReference type="SUPFAM" id="SSF49562">
    <property type="entry name" value="C2 domain (Calcium/lipid-binding domain, CaLB)"/>
    <property type="match status" value="3"/>
</dbReference>
<evidence type="ECO:0000256" key="16">
    <source>
        <dbReference type="ARBA" id="ARBA00058073"/>
    </source>
</evidence>
<evidence type="ECO:0000256" key="17">
    <source>
        <dbReference type="ARBA" id="ARBA00064839"/>
    </source>
</evidence>
<evidence type="ECO:0000256" key="11">
    <source>
        <dbReference type="ARBA" id="ARBA00022837"/>
    </source>
</evidence>
<dbReference type="InterPro" id="IPR037749">
    <property type="entry name" value="Ext_Synaptotagmin_C2B"/>
</dbReference>
<dbReference type="InterPro" id="IPR037752">
    <property type="entry name" value="C2C_KIAA1228"/>
</dbReference>
<feature type="transmembrane region" description="Helical" evidence="20">
    <location>
        <begin position="46"/>
        <end position="67"/>
    </location>
</feature>
<feature type="compositionally biased region" description="Low complexity" evidence="19">
    <location>
        <begin position="639"/>
        <end position="652"/>
    </location>
</feature>
<evidence type="ECO:0000256" key="8">
    <source>
        <dbReference type="ARBA" id="ARBA00022723"/>
    </source>
</evidence>
<evidence type="ECO:0000256" key="9">
    <source>
        <dbReference type="ARBA" id="ARBA00022737"/>
    </source>
</evidence>
<dbReference type="SMART" id="SM00239">
    <property type="entry name" value="C2"/>
    <property type="match status" value="3"/>
</dbReference>
<dbReference type="PROSITE" id="PS50004">
    <property type="entry name" value="C2"/>
    <property type="match status" value="3"/>
</dbReference>
<feature type="compositionally biased region" description="Basic and acidic residues" evidence="19">
    <location>
        <begin position="562"/>
        <end position="571"/>
    </location>
</feature>
<dbReference type="AlphaFoldDB" id="A0A667HP81"/>
<comment type="subcellular location">
    <subcellularLocation>
        <location evidence="1">Cell membrane</location>
        <topology evidence="1">Peripheral membrane protein</topology>
    </subcellularLocation>
    <subcellularLocation>
        <location evidence="2">Endoplasmic reticulum membrane</location>
        <topology evidence="2">Multi-pass membrane protein</topology>
    </subcellularLocation>
</comment>
<dbReference type="CDD" id="cd04050">
    <property type="entry name" value="C2B_Synaptotagmin-like"/>
    <property type="match status" value="1"/>
</dbReference>
<evidence type="ECO:0000256" key="10">
    <source>
        <dbReference type="ARBA" id="ARBA00022824"/>
    </source>
</evidence>
<keyword evidence="15 20" id="KW-0472">Membrane</keyword>
<dbReference type="FunFam" id="2.60.40.150:FF:000091">
    <property type="entry name" value="Extended synaptotagmin 2"/>
    <property type="match status" value="1"/>
</dbReference>
<keyword evidence="9" id="KW-0677">Repeat</keyword>
<dbReference type="Proteomes" id="UP000472241">
    <property type="component" value="Unplaced"/>
</dbReference>
<dbReference type="Pfam" id="PF00168">
    <property type="entry name" value="C2"/>
    <property type="match status" value="3"/>
</dbReference>
<evidence type="ECO:0000256" key="12">
    <source>
        <dbReference type="ARBA" id="ARBA00022989"/>
    </source>
</evidence>
<dbReference type="PANTHER" id="PTHR45761">
    <property type="entry name" value="EXTENDED SYNAPTOTAGMIN-LIKE PROTEIN 2, ISOFORM C"/>
    <property type="match status" value="1"/>
</dbReference>
<evidence type="ECO:0000256" key="19">
    <source>
        <dbReference type="SAM" id="MobiDB-lite"/>
    </source>
</evidence>
<dbReference type="Pfam" id="PF17047">
    <property type="entry name" value="SMP_LBD"/>
    <property type="match status" value="1"/>
</dbReference>
<dbReference type="Gene3D" id="2.60.40.150">
    <property type="entry name" value="C2 domain"/>
    <property type="match status" value="3"/>
</dbReference>
<dbReference type="GO" id="GO:0005544">
    <property type="term" value="F:calcium-dependent phospholipid binding"/>
    <property type="evidence" value="ECO:0007669"/>
    <property type="project" value="TreeGrafter"/>
</dbReference>
<evidence type="ECO:0000256" key="1">
    <source>
        <dbReference type="ARBA" id="ARBA00004202"/>
    </source>
</evidence>
<dbReference type="GO" id="GO:0008429">
    <property type="term" value="F:phosphatidylethanolamine binding"/>
    <property type="evidence" value="ECO:0007669"/>
    <property type="project" value="TreeGrafter"/>
</dbReference>
<reference evidence="22" key="1">
    <citation type="submission" date="2025-08" db="UniProtKB">
        <authorList>
            <consortium name="Ensembl"/>
        </authorList>
    </citation>
    <scope>IDENTIFICATION</scope>
</reference>
<organism evidence="22 23">
    <name type="scientific">Lynx canadensis</name>
    <name type="common">Canada lynx</name>
    <name type="synonym">Felis canadensis</name>
    <dbReference type="NCBI Taxonomy" id="61383"/>
    <lineage>
        <taxon>Eukaryota</taxon>
        <taxon>Metazoa</taxon>
        <taxon>Chordata</taxon>
        <taxon>Craniata</taxon>
        <taxon>Vertebrata</taxon>
        <taxon>Euteleostomi</taxon>
        <taxon>Mammalia</taxon>
        <taxon>Eutheria</taxon>
        <taxon>Laurasiatheria</taxon>
        <taxon>Carnivora</taxon>
        <taxon>Feliformia</taxon>
        <taxon>Felidae</taxon>
        <taxon>Felinae</taxon>
        <taxon>Lynx</taxon>
    </lineage>
</organism>
<keyword evidence="7 20" id="KW-0812">Transmembrane</keyword>
<accession>A0A667HP81</accession>
<dbReference type="InterPro" id="IPR000008">
    <property type="entry name" value="C2_dom"/>
</dbReference>
<evidence type="ECO:0000256" key="4">
    <source>
        <dbReference type="ARBA" id="ARBA00022448"/>
    </source>
</evidence>
<keyword evidence="23" id="KW-1185">Reference proteome</keyword>
<dbReference type="GO" id="GO:0031210">
    <property type="term" value="F:phosphatidylcholine binding"/>
    <property type="evidence" value="ECO:0007669"/>
    <property type="project" value="TreeGrafter"/>
</dbReference>
<comment type="subunit">
    <text evidence="17">Homodimer. Interacts with ESYT1 and ESYT3. Interacts with FGFR1 that has been activated by FGF1 binding. Interacts with the AP-2 complex; identified in a complex with the AP-2 complex and FGFR1.</text>
</comment>
<dbReference type="InterPro" id="IPR039010">
    <property type="entry name" value="Synaptotagmin_SMP"/>
</dbReference>
<evidence type="ECO:0000256" key="6">
    <source>
        <dbReference type="ARBA" id="ARBA00022583"/>
    </source>
</evidence>
<name>A0A667HP81_LYNCA</name>